<sequence length="247" mass="26184">MTQAVQQPRRATAPDELVALYRDPPDGLRANMIMSLDGSAAFGGVAGPLSDANDQSLLLTLRAFADVVLVGAGTVRAEGYGPVRLTAAQVAERRERWGTDAIPPIAVVTHTGRVPASLFAEPSQQPILITTALAARERPQLAEHADLLIAGDSAVNLEAALRTLQARGMRRILCEGGPTLLDELVAGDLVDEMCLTISPTLVASATTARPGAPALPVPARLTLGHAVTLENYVYLRYVRDHERQAST</sequence>
<protein>
    <recommendedName>
        <fullName evidence="4">Bacterial bifunctional deaminase-reductase C-terminal domain-containing protein</fullName>
    </recommendedName>
</protein>
<evidence type="ECO:0000256" key="2">
    <source>
        <dbReference type="ARBA" id="ARBA00022857"/>
    </source>
</evidence>
<dbReference type="GO" id="GO:0008703">
    <property type="term" value="F:5-amino-6-(5-phosphoribosylamino)uracil reductase activity"/>
    <property type="evidence" value="ECO:0007669"/>
    <property type="project" value="InterPro"/>
</dbReference>
<proteinExistence type="predicted"/>
<reference evidence="5 6" key="1">
    <citation type="journal article" date="2019" name="Emerg. Microbes Infect.">
        <title>Comprehensive subspecies identification of 175 nontuberculous mycobacteria species based on 7547 genomic profiles.</title>
        <authorList>
            <person name="Matsumoto Y."/>
            <person name="Kinjo T."/>
            <person name="Motooka D."/>
            <person name="Nabeya D."/>
            <person name="Jung N."/>
            <person name="Uechi K."/>
            <person name="Horii T."/>
            <person name="Iida T."/>
            <person name="Fujita J."/>
            <person name="Nakamura S."/>
        </authorList>
    </citation>
    <scope>NUCLEOTIDE SEQUENCE [LARGE SCALE GENOMIC DNA]</scope>
    <source>
        <strain evidence="5 6">JCM 6376</strain>
    </source>
</reference>
<feature type="domain" description="Bacterial bifunctional deaminase-reductase C-terminal" evidence="4">
    <location>
        <begin position="29"/>
        <end position="230"/>
    </location>
</feature>
<dbReference type="InterPro" id="IPR002734">
    <property type="entry name" value="RibDG_C"/>
</dbReference>
<dbReference type="PANTHER" id="PTHR38011">
    <property type="entry name" value="DIHYDROFOLATE REDUCTASE FAMILY PROTEIN (AFU_ORTHOLOGUE AFUA_8G06820)"/>
    <property type="match status" value="1"/>
</dbReference>
<comment type="pathway">
    <text evidence="1">Cofactor biosynthesis; riboflavin biosynthesis.</text>
</comment>
<accession>A0AAD1MF80</accession>
<dbReference type="NCBIfam" id="NF010663">
    <property type="entry name" value="PRK14059.1-1"/>
    <property type="match status" value="1"/>
</dbReference>
<dbReference type="SUPFAM" id="SSF53597">
    <property type="entry name" value="Dihydrofolate reductase-like"/>
    <property type="match status" value="1"/>
</dbReference>
<dbReference type="KEGG" id="maic:MAIC_55140"/>
<evidence type="ECO:0000313" key="6">
    <source>
        <dbReference type="Proteomes" id="UP000467327"/>
    </source>
</evidence>
<dbReference type="AlphaFoldDB" id="A0AAD1MF80"/>
<dbReference type="GO" id="GO:0009231">
    <property type="term" value="P:riboflavin biosynthetic process"/>
    <property type="evidence" value="ECO:0007669"/>
    <property type="project" value="InterPro"/>
</dbReference>
<evidence type="ECO:0000256" key="3">
    <source>
        <dbReference type="ARBA" id="ARBA00023002"/>
    </source>
</evidence>
<dbReference type="Proteomes" id="UP000467327">
    <property type="component" value="Chromosome"/>
</dbReference>
<keyword evidence="6" id="KW-1185">Reference proteome</keyword>
<dbReference type="InterPro" id="IPR050765">
    <property type="entry name" value="Riboflavin_Biosynth_HTPR"/>
</dbReference>
<dbReference type="Gene3D" id="3.40.430.10">
    <property type="entry name" value="Dihydrofolate Reductase, subunit A"/>
    <property type="match status" value="1"/>
</dbReference>
<dbReference type="RefSeq" id="WP_115318061.1">
    <property type="nucleotide sequence ID" value="NZ_AP022561.1"/>
</dbReference>
<dbReference type="Pfam" id="PF01872">
    <property type="entry name" value="RibD_C"/>
    <property type="match status" value="1"/>
</dbReference>
<evidence type="ECO:0000256" key="1">
    <source>
        <dbReference type="ARBA" id="ARBA00005104"/>
    </source>
</evidence>
<organism evidence="5 6">
    <name type="scientific">Mycolicibacterium aichiense</name>
    <dbReference type="NCBI Taxonomy" id="1799"/>
    <lineage>
        <taxon>Bacteria</taxon>
        <taxon>Bacillati</taxon>
        <taxon>Actinomycetota</taxon>
        <taxon>Actinomycetes</taxon>
        <taxon>Mycobacteriales</taxon>
        <taxon>Mycobacteriaceae</taxon>
        <taxon>Mycolicibacterium</taxon>
    </lineage>
</organism>
<evidence type="ECO:0000313" key="5">
    <source>
        <dbReference type="EMBL" id="BBX10711.1"/>
    </source>
</evidence>
<keyword evidence="2" id="KW-0521">NADP</keyword>
<name>A0AAD1MF80_9MYCO</name>
<dbReference type="PANTHER" id="PTHR38011:SF7">
    <property type="entry name" value="2,5-DIAMINO-6-RIBOSYLAMINO-4(3H)-PYRIMIDINONE 5'-PHOSPHATE REDUCTASE"/>
    <property type="match status" value="1"/>
</dbReference>
<evidence type="ECO:0000259" key="4">
    <source>
        <dbReference type="Pfam" id="PF01872"/>
    </source>
</evidence>
<gene>
    <name evidence="5" type="ORF">MAIC_55140</name>
</gene>
<dbReference type="EMBL" id="AP022561">
    <property type="protein sequence ID" value="BBX10711.1"/>
    <property type="molecule type" value="Genomic_DNA"/>
</dbReference>
<keyword evidence="3" id="KW-0560">Oxidoreductase</keyword>
<dbReference type="InterPro" id="IPR024072">
    <property type="entry name" value="DHFR-like_dom_sf"/>
</dbReference>